<dbReference type="Pfam" id="PF18257">
    <property type="entry name" value="DsbG_N"/>
    <property type="match status" value="1"/>
</dbReference>
<dbReference type="SUPFAM" id="SSF52833">
    <property type="entry name" value="Thioredoxin-like"/>
    <property type="match status" value="1"/>
</dbReference>
<dbReference type="RefSeq" id="WP_221531780.1">
    <property type="nucleotide sequence ID" value="NZ_JAIGYP010000003.1"/>
</dbReference>
<dbReference type="EMBL" id="JAIGYQ010000003">
    <property type="protein sequence ID" value="MBX7490523.1"/>
    <property type="molecule type" value="Genomic_DNA"/>
</dbReference>
<reference evidence="3 4" key="1">
    <citation type="submission" date="2021-08" db="EMBL/GenBank/DDBJ databases">
        <title>Helicobacter spp. isolated from feces of Anatolian Ground Squirrel (Spermophilus xanthoprymnus) in Turkey.</title>
        <authorList>
            <person name="Aydin F."/>
            <person name="Abay S."/>
            <person name="Kayman T."/>
            <person name="Karakaya E."/>
            <person name="Saticioglu I.B."/>
        </authorList>
    </citation>
    <scope>NUCLEOTIDE SEQUENCE [LARGE SCALE GENOMIC DNA]</scope>
    <source>
        <strain evidence="3 4">Faydin-H70</strain>
    </source>
</reference>
<evidence type="ECO:0000313" key="4">
    <source>
        <dbReference type="Proteomes" id="UP000700059"/>
    </source>
</evidence>
<accession>A0ABS7JMB8</accession>
<feature type="chain" id="PRO_5045954605" evidence="1">
    <location>
        <begin position="21"/>
        <end position="244"/>
    </location>
</feature>
<dbReference type="Gene3D" id="3.10.450.520">
    <property type="match status" value="1"/>
</dbReference>
<dbReference type="InterPro" id="IPR041556">
    <property type="entry name" value="DsbG_N"/>
</dbReference>
<protein>
    <submittedName>
        <fullName evidence="3">Thiol peroxidase</fullName>
    </submittedName>
</protein>
<keyword evidence="3" id="KW-0560">Oxidoreductase</keyword>
<dbReference type="Gene3D" id="3.40.30.10">
    <property type="entry name" value="Glutaredoxin"/>
    <property type="match status" value="1"/>
</dbReference>
<evidence type="ECO:0000256" key="1">
    <source>
        <dbReference type="SAM" id="SignalP"/>
    </source>
</evidence>
<feature type="domain" description="Disulfide isomerase DsbG N-terminal" evidence="2">
    <location>
        <begin position="28"/>
        <end position="99"/>
    </location>
</feature>
<evidence type="ECO:0000259" key="2">
    <source>
        <dbReference type="Pfam" id="PF18257"/>
    </source>
</evidence>
<dbReference type="Proteomes" id="UP000700059">
    <property type="component" value="Unassembled WGS sequence"/>
</dbReference>
<evidence type="ECO:0000313" key="3">
    <source>
        <dbReference type="EMBL" id="MBX7490523.1"/>
    </source>
</evidence>
<keyword evidence="1" id="KW-0732">Signal</keyword>
<keyword evidence="3" id="KW-0575">Peroxidase</keyword>
<dbReference type="GO" id="GO:0004601">
    <property type="term" value="F:peroxidase activity"/>
    <property type="evidence" value="ECO:0007669"/>
    <property type="project" value="UniProtKB-KW"/>
</dbReference>
<sequence length="244" mass="27482">MKKIALRLLCVAGLFSFAFGNFETNFKKSIKELANIDVEIQVKKQLKSFNGEYFVIGRTTSGDIFPVIVSKDGKHFIGLSSVMNFSKDDSKMIMEEINRAGEAKMKADAKELKKLFSGFKESDFVTLRGEGENLPTKIVVTDPDCPYCRKHMESVESQLKDTNIKLIFAPVHDENAFIKAQLILNACAKAKDNAKKIAILRKYYSDIKLSEKEKKTDITQVKFTAEKIFGNGLINGVPFIFELD</sequence>
<proteinExistence type="predicted"/>
<keyword evidence="4" id="KW-1185">Reference proteome</keyword>
<dbReference type="InterPro" id="IPR036249">
    <property type="entry name" value="Thioredoxin-like_sf"/>
</dbReference>
<name>A0ABS7JMB8_9HELI</name>
<gene>
    <name evidence="3" type="ORF">K4G57_03445</name>
</gene>
<organism evidence="3 4">
    <name type="scientific">Helicobacter turcicus</name>
    <dbReference type="NCBI Taxonomy" id="2867412"/>
    <lineage>
        <taxon>Bacteria</taxon>
        <taxon>Pseudomonadati</taxon>
        <taxon>Campylobacterota</taxon>
        <taxon>Epsilonproteobacteria</taxon>
        <taxon>Campylobacterales</taxon>
        <taxon>Helicobacteraceae</taxon>
        <taxon>Helicobacter</taxon>
    </lineage>
</organism>
<comment type="caution">
    <text evidence="3">The sequence shown here is derived from an EMBL/GenBank/DDBJ whole genome shotgun (WGS) entry which is preliminary data.</text>
</comment>
<feature type="signal peptide" evidence="1">
    <location>
        <begin position="1"/>
        <end position="20"/>
    </location>
</feature>